<sequence>MCLRDYEEVGGFCLKNSCLKKKQKEIGAGGVEPESVRFRNRSVSHCATRYTRRNGGGGRTQGGEFGTSRLGTFGGDFYLFSYSILFF</sequence>
<dbReference type="GeneID" id="68916928"/>
<dbReference type="EMBL" id="HE601474">
    <property type="protein sequence ID" value="CAS00712.1"/>
    <property type="molecule type" value="Genomic_DNA"/>
</dbReference>
<reference evidence="1 2" key="2">
    <citation type="journal article" date="2011" name="PLoS Genet.">
        <title>Caenorhabditis briggsae recombinant inbred line genotypes reveal inter-strain incompatibility and the evolution of recombination.</title>
        <authorList>
            <person name="Ross J.A."/>
            <person name="Koboldt D.C."/>
            <person name="Staisch J.E."/>
            <person name="Chamberlin H.M."/>
            <person name="Gupta B.P."/>
            <person name="Miller R.D."/>
            <person name="Baird S.E."/>
            <person name="Haag E.S."/>
        </authorList>
    </citation>
    <scope>NUCLEOTIDE SEQUENCE [LARGE SCALE GENOMIC DNA]</scope>
    <source>
        <strain evidence="1 2">AF16</strain>
    </source>
</reference>
<dbReference type="RefSeq" id="XP_045100270.1">
    <property type="nucleotide sequence ID" value="XM_045241566.1"/>
</dbReference>
<organism evidence="1 2">
    <name type="scientific">Caenorhabditis briggsae</name>
    <dbReference type="NCBI Taxonomy" id="6238"/>
    <lineage>
        <taxon>Eukaryota</taxon>
        <taxon>Metazoa</taxon>
        <taxon>Ecdysozoa</taxon>
        <taxon>Nematoda</taxon>
        <taxon>Chromadorea</taxon>
        <taxon>Rhabditida</taxon>
        <taxon>Rhabditina</taxon>
        <taxon>Rhabditomorpha</taxon>
        <taxon>Rhabditoidea</taxon>
        <taxon>Rhabditidae</taxon>
        <taxon>Peloderinae</taxon>
        <taxon>Caenorhabditis</taxon>
    </lineage>
</organism>
<accession>B6ILD2</accession>
<dbReference type="Proteomes" id="UP000008549">
    <property type="component" value="Unassembled WGS sequence"/>
</dbReference>
<reference evidence="1 2" key="1">
    <citation type="journal article" date="2003" name="PLoS Biol.">
        <title>The genome sequence of Caenorhabditis briggsae: a platform for comparative genomics.</title>
        <authorList>
            <person name="Stein L.D."/>
            <person name="Bao Z."/>
            <person name="Blasiar D."/>
            <person name="Blumenthal T."/>
            <person name="Brent M.R."/>
            <person name="Chen N."/>
            <person name="Chinwalla A."/>
            <person name="Clarke L."/>
            <person name="Clee C."/>
            <person name="Coghlan A."/>
            <person name="Coulson A."/>
            <person name="D'Eustachio P."/>
            <person name="Fitch D.H."/>
            <person name="Fulton L.A."/>
            <person name="Fulton R.E."/>
            <person name="Griffiths-Jones S."/>
            <person name="Harris T.W."/>
            <person name="Hillier L.W."/>
            <person name="Kamath R."/>
            <person name="Kuwabara P.E."/>
            <person name="Mardis E.R."/>
            <person name="Marra M.A."/>
            <person name="Miner T.L."/>
            <person name="Minx P."/>
            <person name="Mullikin J.C."/>
            <person name="Plumb R.W."/>
            <person name="Rogers J."/>
            <person name="Schein J.E."/>
            <person name="Sohrmann M."/>
            <person name="Spieth J."/>
            <person name="Stajich J.E."/>
            <person name="Wei C."/>
            <person name="Willey D."/>
            <person name="Wilson R.K."/>
            <person name="Durbin R."/>
            <person name="Waterston R.H."/>
        </authorList>
    </citation>
    <scope>NUCLEOTIDE SEQUENCE [LARGE SCALE GENOMIC DNA]</scope>
    <source>
        <strain evidence="1 2">AF16</strain>
    </source>
</reference>
<protein>
    <submittedName>
        <fullName evidence="1">Protein CBG25439</fullName>
    </submittedName>
</protein>
<evidence type="ECO:0000313" key="1">
    <source>
        <dbReference type="EMBL" id="CAS00712.1"/>
    </source>
</evidence>
<keyword evidence="2" id="KW-1185">Reference proteome</keyword>
<name>B6ILD2_CAEBR</name>
<dbReference type="KEGG" id="cbr:CBG_25439"/>
<gene>
    <name evidence="1" type="ORF">CBG25439</name>
    <name evidence="1" type="ORF">CBG_25439</name>
</gene>
<dbReference type="InParanoid" id="B6ILD2"/>
<dbReference type="HOGENOM" id="CLU_2485332_0_0_1"/>
<proteinExistence type="predicted"/>
<dbReference type="AlphaFoldDB" id="B6ILD2"/>
<dbReference type="CTD" id="68916928"/>
<evidence type="ECO:0000313" key="2">
    <source>
        <dbReference type="Proteomes" id="UP000008549"/>
    </source>
</evidence>